<evidence type="ECO:0000256" key="9">
    <source>
        <dbReference type="HAMAP-Rule" id="MF_00920"/>
    </source>
</evidence>
<evidence type="ECO:0000313" key="11">
    <source>
        <dbReference type="EMBL" id="MBA5746982.1"/>
    </source>
</evidence>
<evidence type="ECO:0000256" key="6">
    <source>
        <dbReference type="ARBA" id="ARBA00023136"/>
    </source>
</evidence>
<dbReference type="InterPro" id="IPR003593">
    <property type="entry name" value="AAA+_ATPase"/>
</dbReference>
<protein>
    <recommendedName>
        <fullName evidence="9">Signal recognition particle receptor FtsY</fullName>
        <shortName evidence="9">SRP receptor</shortName>
        <ecNumber evidence="9">3.6.5.4</ecNumber>
    </recommendedName>
</protein>
<evidence type="ECO:0000256" key="8">
    <source>
        <dbReference type="ARBA" id="ARBA00048027"/>
    </source>
</evidence>
<feature type="binding site" evidence="9">
    <location>
        <begin position="288"/>
        <end position="291"/>
    </location>
    <ligand>
        <name>GTP</name>
        <dbReference type="ChEBI" id="CHEBI:37565"/>
    </ligand>
</feature>
<feature type="binding site" evidence="9">
    <location>
        <begin position="224"/>
        <end position="228"/>
    </location>
    <ligand>
        <name>GTP</name>
        <dbReference type="ChEBI" id="CHEBI:37565"/>
    </ligand>
</feature>
<keyword evidence="2 9" id="KW-0963">Cytoplasm</keyword>
<dbReference type="NCBIfam" id="TIGR00064">
    <property type="entry name" value="ftsY"/>
    <property type="match status" value="1"/>
</dbReference>
<dbReference type="SMART" id="SM00962">
    <property type="entry name" value="SRP54"/>
    <property type="match status" value="1"/>
</dbReference>
<dbReference type="CDD" id="cd17874">
    <property type="entry name" value="FtsY"/>
    <property type="match status" value="1"/>
</dbReference>
<keyword evidence="4 9" id="KW-0378">Hydrolase</keyword>
<comment type="subunit">
    <text evidence="9">Part of the signal recognition particle protein translocation system, which is composed of SRP and FtsY.</text>
</comment>
<dbReference type="Pfam" id="PF02881">
    <property type="entry name" value="SRP54_N"/>
    <property type="match status" value="1"/>
</dbReference>
<keyword evidence="5 9" id="KW-0342">GTP-binding</keyword>
<dbReference type="SMART" id="SM00382">
    <property type="entry name" value="AAA"/>
    <property type="match status" value="1"/>
</dbReference>
<evidence type="ECO:0000259" key="10">
    <source>
        <dbReference type="PROSITE" id="PS00300"/>
    </source>
</evidence>
<dbReference type="InterPro" id="IPR004390">
    <property type="entry name" value="SR_rcpt_FtsY"/>
</dbReference>
<dbReference type="Gene3D" id="1.20.120.140">
    <property type="entry name" value="Signal recognition particle SRP54, nucleotide-binding domain"/>
    <property type="match status" value="1"/>
</dbReference>
<comment type="function">
    <text evidence="9">Involved in targeting and insertion of nascent membrane proteins into the cytoplasmic membrane. Acts as a receptor for the complex formed by the signal recognition particle (SRP) and the ribosome-nascent chain (RNC).</text>
</comment>
<dbReference type="RefSeq" id="WP_154837541.1">
    <property type="nucleotide sequence ID" value="NZ_JACGAM010000012.1"/>
</dbReference>
<organism evidence="11 12">
    <name type="scientific">Aerococcus urinaeequi</name>
    <dbReference type="NCBI Taxonomy" id="51665"/>
    <lineage>
        <taxon>Bacteria</taxon>
        <taxon>Bacillati</taxon>
        <taxon>Bacillota</taxon>
        <taxon>Bacilli</taxon>
        <taxon>Lactobacillales</taxon>
        <taxon>Aerococcaceae</taxon>
        <taxon>Aerococcus</taxon>
    </lineage>
</organism>
<dbReference type="InterPro" id="IPR027417">
    <property type="entry name" value="P-loop_NTPase"/>
</dbReference>
<sequence>MGLFDRIKRAFTGEDEIVEQQRQSESPSQEQIVFEKYDKGVEKTRRSFSDRMNELFAGFRQVDDEFFDDLEETFISSDVGFDMTLALSDAVREEIQRRGASTGEQVKDVIIEKMVEIYDKGGEPNVEINENPDGPTVVLFVGVNGVGKTTTIGKMAYQLKQDGKKVLLAAGDTFRAGAIEQLEEWARRIDVPIVTGKAQGDPASVAFDAAKTAREGVYDYLLVDTAGRLQTKINLMNELDKMKRILTRELPGSPHEILLVLDATTGQNALVQAKEFDKTVDIDGIVLTKLDGTAKGGVIFAIRYEMDIPVKFIGLGEKVDDLQVFDAEKFIYQLIKDVVEV</sequence>
<dbReference type="SUPFAM" id="SSF47364">
    <property type="entry name" value="Domain of the SRP/SRP receptor G-proteins"/>
    <property type="match status" value="1"/>
</dbReference>
<dbReference type="Gene3D" id="3.40.50.300">
    <property type="entry name" value="P-loop containing nucleotide triphosphate hydrolases"/>
    <property type="match status" value="1"/>
</dbReference>
<accession>A0ABR5ZZ11</accession>
<comment type="caution">
    <text evidence="11">The sequence shown here is derived from an EMBL/GenBank/DDBJ whole genome shotgun (WGS) entry which is preliminary data.</text>
</comment>
<comment type="subcellular location">
    <subcellularLocation>
        <location evidence="9">Cell membrane</location>
        <topology evidence="9">Peripheral membrane protein</topology>
        <orientation evidence="9">Cytoplasmic side</orientation>
    </subcellularLocation>
    <subcellularLocation>
        <location evidence="9">Cytoplasm</location>
    </subcellularLocation>
</comment>
<keyword evidence="3 9" id="KW-0547">Nucleotide-binding</keyword>
<evidence type="ECO:0000256" key="3">
    <source>
        <dbReference type="ARBA" id="ARBA00022741"/>
    </source>
</evidence>
<dbReference type="Proteomes" id="UP000540056">
    <property type="component" value="Unassembled WGS sequence"/>
</dbReference>
<gene>
    <name evidence="9 11" type="primary">ftsY</name>
    <name evidence="11" type="ORF">H3232_07265</name>
</gene>
<keyword evidence="7 9" id="KW-0675">Receptor</keyword>
<dbReference type="SMART" id="SM00963">
    <property type="entry name" value="SRP54_N"/>
    <property type="match status" value="1"/>
</dbReference>
<dbReference type="InterPro" id="IPR013822">
    <property type="entry name" value="Signal_recog_particl_SRP54_hlx"/>
</dbReference>
<dbReference type="InterPro" id="IPR000897">
    <property type="entry name" value="SRP54_GTPase_dom"/>
</dbReference>
<evidence type="ECO:0000256" key="2">
    <source>
        <dbReference type="ARBA" id="ARBA00022490"/>
    </source>
</evidence>
<dbReference type="SUPFAM" id="SSF52540">
    <property type="entry name" value="P-loop containing nucleoside triphosphate hydrolases"/>
    <property type="match status" value="1"/>
</dbReference>
<keyword evidence="1 9" id="KW-1003">Cell membrane</keyword>
<comment type="catalytic activity">
    <reaction evidence="8 9">
        <text>GTP + H2O = GDP + phosphate + H(+)</text>
        <dbReference type="Rhea" id="RHEA:19669"/>
        <dbReference type="ChEBI" id="CHEBI:15377"/>
        <dbReference type="ChEBI" id="CHEBI:15378"/>
        <dbReference type="ChEBI" id="CHEBI:37565"/>
        <dbReference type="ChEBI" id="CHEBI:43474"/>
        <dbReference type="ChEBI" id="CHEBI:58189"/>
        <dbReference type="EC" id="3.6.5.4"/>
    </reaction>
</comment>
<feature type="binding site" evidence="9">
    <location>
        <begin position="142"/>
        <end position="149"/>
    </location>
    <ligand>
        <name>GTP</name>
        <dbReference type="ChEBI" id="CHEBI:37565"/>
    </ligand>
</feature>
<dbReference type="PANTHER" id="PTHR43134">
    <property type="entry name" value="SIGNAL RECOGNITION PARTICLE RECEPTOR SUBUNIT ALPHA"/>
    <property type="match status" value="1"/>
</dbReference>
<evidence type="ECO:0000256" key="7">
    <source>
        <dbReference type="ARBA" id="ARBA00023170"/>
    </source>
</evidence>
<keyword evidence="12" id="KW-1185">Reference proteome</keyword>
<proteinExistence type="inferred from homology"/>
<dbReference type="PANTHER" id="PTHR43134:SF1">
    <property type="entry name" value="SIGNAL RECOGNITION PARTICLE RECEPTOR SUBUNIT ALPHA"/>
    <property type="match status" value="1"/>
</dbReference>
<dbReference type="PROSITE" id="PS00300">
    <property type="entry name" value="SRP54"/>
    <property type="match status" value="1"/>
</dbReference>
<keyword evidence="6 9" id="KW-0472">Membrane</keyword>
<dbReference type="EMBL" id="JACGAN010000011">
    <property type="protein sequence ID" value="MBA5746982.1"/>
    <property type="molecule type" value="Genomic_DNA"/>
</dbReference>
<name>A0ABR5ZZ11_9LACT</name>
<dbReference type="EC" id="3.6.5.4" evidence="9"/>
<dbReference type="Pfam" id="PF00448">
    <property type="entry name" value="SRP54"/>
    <property type="match status" value="1"/>
</dbReference>
<dbReference type="InterPro" id="IPR036225">
    <property type="entry name" value="SRP/SRP_N"/>
</dbReference>
<dbReference type="InterPro" id="IPR042101">
    <property type="entry name" value="SRP54_N_sf"/>
</dbReference>
<evidence type="ECO:0000256" key="4">
    <source>
        <dbReference type="ARBA" id="ARBA00022801"/>
    </source>
</evidence>
<evidence type="ECO:0000256" key="5">
    <source>
        <dbReference type="ARBA" id="ARBA00023134"/>
    </source>
</evidence>
<evidence type="ECO:0000313" key="12">
    <source>
        <dbReference type="Proteomes" id="UP000540056"/>
    </source>
</evidence>
<feature type="domain" description="SRP54-type proteins GTP-binding" evidence="10">
    <location>
        <begin position="309"/>
        <end position="322"/>
    </location>
</feature>
<reference evidence="11 12" key="1">
    <citation type="submission" date="2020-07" db="EMBL/GenBank/DDBJ databases">
        <title>Draft Genome Sequences of Lactobacillales Isolated from the International Space Station.</title>
        <authorList>
            <person name="Bharadwaj A.R."/>
            <person name="Singh N.K."/>
            <person name="Wood J.M."/>
            <person name="Debieu M."/>
            <person name="O'Hara N.B."/>
            <person name="Karouia F."/>
            <person name="Mason C.E."/>
            <person name="Venkateswaran K."/>
        </authorList>
    </citation>
    <scope>NUCLEOTIDE SEQUENCE [LARGE SCALE GENOMIC DNA]</scope>
    <source>
        <strain evidence="11 12">151250015-1-258-55</strain>
    </source>
</reference>
<comment type="similarity">
    <text evidence="9">Belongs to the GTP-binding SRP family. FtsY subfamily.</text>
</comment>
<evidence type="ECO:0000256" key="1">
    <source>
        <dbReference type="ARBA" id="ARBA00022475"/>
    </source>
</evidence>
<dbReference type="HAMAP" id="MF_00920">
    <property type="entry name" value="FtsY"/>
    <property type="match status" value="1"/>
</dbReference>